<evidence type="ECO:0000313" key="2">
    <source>
        <dbReference type="Proteomes" id="UP000182740"/>
    </source>
</evidence>
<proteinExistence type="predicted"/>
<dbReference type="STRING" id="546364.SAMN04489730_8776"/>
<feature type="non-terminal residue" evidence="1">
    <location>
        <position position="57"/>
    </location>
</feature>
<gene>
    <name evidence="1" type="ORF">SAMN04489730_8776</name>
</gene>
<sequence length="57" mass="6156">MAKKTYRCPVIGTGTSGDEFRPSVSKYPCAYWVVPSHFAPGSAKVVVEVEATALQHT</sequence>
<protein>
    <submittedName>
        <fullName evidence="1">Uncharacterized protein</fullName>
    </submittedName>
</protein>
<name>A0A1K1T9X0_9PSEU</name>
<reference evidence="2" key="1">
    <citation type="submission" date="2016-11" db="EMBL/GenBank/DDBJ databases">
        <authorList>
            <person name="Varghese N."/>
            <person name="Submissions S."/>
        </authorList>
    </citation>
    <scope>NUCLEOTIDE SEQUENCE [LARGE SCALE GENOMIC DNA]</scope>
    <source>
        <strain evidence="2">DSM 44671</strain>
    </source>
</reference>
<evidence type="ECO:0000313" key="1">
    <source>
        <dbReference type="EMBL" id="SFW93159.1"/>
    </source>
</evidence>
<dbReference type="AlphaFoldDB" id="A0A1K1T9X0"/>
<organism evidence="1 2">
    <name type="scientific">Amycolatopsis australiensis</name>
    <dbReference type="NCBI Taxonomy" id="546364"/>
    <lineage>
        <taxon>Bacteria</taxon>
        <taxon>Bacillati</taxon>
        <taxon>Actinomycetota</taxon>
        <taxon>Actinomycetes</taxon>
        <taxon>Pseudonocardiales</taxon>
        <taxon>Pseudonocardiaceae</taxon>
        <taxon>Amycolatopsis</taxon>
    </lineage>
</organism>
<keyword evidence="2" id="KW-1185">Reference proteome</keyword>
<accession>A0A1K1T9X0</accession>
<dbReference type="Proteomes" id="UP000182740">
    <property type="component" value="Unassembled WGS sequence"/>
</dbReference>
<dbReference type="EMBL" id="FPJG01000009">
    <property type="protein sequence ID" value="SFW93159.1"/>
    <property type="molecule type" value="Genomic_DNA"/>
</dbReference>